<protein>
    <recommendedName>
        <fullName evidence="3">Reverse transcriptase domain-containing protein</fullName>
    </recommendedName>
</protein>
<dbReference type="Gene3D" id="3.30.70.270">
    <property type="match status" value="1"/>
</dbReference>
<dbReference type="Proteomes" id="UP001164746">
    <property type="component" value="Chromosome 6"/>
</dbReference>
<proteinExistence type="predicted"/>
<accession>A0ABY7EDJ7</accession>
<keyword evidence="2" id="KW-1185">Reference proteome</keyword>
<evidence type="ECO:0000313" key="1">
    <source>
        <dbReference type="EMBL" id="WAR06788.1"/>
    </source>
</evidence>
<evidence type="ECO:0008006" key="3">
    <source>
        <dbReference type="Google" id="ProtNLM"/>
    </source>
</evidence>
<dbReference type="PANTHER" id="PTHR33050">
    <property type="entry name" value="REVERSE TRANSCRIPTASE DOMAIN-CONTAINING PROTEIN"/>
    <property type="match status" value="1"/>
</dbReference>
<gene>
    <name evidence="1" type="ORF">MAR_016746</name>
</gene>
<dbReference type="InterPro" id="IPR052055">
    <property type="entry name" value="Hepadnavirus_pol/RT"/>
</dbReference>
<reference evidence="1" key="1">
    <citation type="submission" date="2022-11" db="EMBL/GenBank/DDBJ databases">
        <title>Centuries of genome instability and evolution in soft-shell clam transmissible cancer (bioRxiv).</title>
        <authorList>
            <person name="Hart S.F.M."/>
            <person name="Yonemitsu M.A."/>
            <person name="Giersch R.M."/>
            <person name="Beal B.F."/>
            <person name="Arriagada G."/>
            <person name="Davis B.W."/>
            <person name="Ostrander E.A."/>
            <person name="Goff S.P."/>
            <person name="Metzger M.J."/>
        </authorList>
    </citation>
    <scope>NUCLEOTIDE SEQUENCE</scope>
    <source>
        <strain evidence="1">MELC-2E11</strain>
        <tissue evidence="1">Siphon/mantle</tissue>
    </source>
</reference>
<dbReference type="EMBL" id="CP111017">
    <property type="protein sequence ID" value="WAR06788.1"/>
    <property type="molecule type" value="Genomic_DNA"/>
</dbReference>
<feature type="non-terminal residue" evidence="1">
    <location>
        <position position="254"/>
    </location>
</feature>
<dbReference type="SUPFAM" id="SSF56672">
    <property type="entry name" value="DNA/RNA polymerases"/>
    <property type="match status" value="1"/>
</dbReference>
<organism evidence="1 2">
    <name type="scientific">Mya arenaria</name>
    <name type="common">Soft-shell clam</name>
    <dbReference type="NCBI Taxonomy" id="6604"/>
    <lineage>
        <taxon>Eukaryota</taxon>
        <taxon>Metazoa</taxon>
        <taxon>Spiralia</taxon>
        <taxon>Lophotrochozoa</taxon>
        <taxon>Mollusca</taxon>
        <taxon>Bivalvia</taxon>
        <taxon>Autobranchia</taxon>
        <taxon>Heteroconchia</taxon>
        <taxon>Euheterodonta</taxon>
        <taxon>Imparidentia</taxon>
        <taxon>Neoheterodontei</taxon>
        <taxon>Myida</taxon>
        <taxon>Myoidea</taxon>
        <taxon>Myidae</taxon>
        <taxon>Mya</taxon>
    </lineage>
</organism>
<dbReference type="InterPro" id="IPR043502">
    <property type="entry name" value="DNA/RNA_pol_sf"/>
</dbReference>
<sequence>ENFRAGKTGDNINVWETITRDKWILNTITGCSIELSDIPQQKYVPKPIKISDDDNTKIRNELIDFWNAPETTNNEFISTIFIRPKKDGRVRVILNLRYFNEHYVEKLHFKMESLRAAINMVRKDCYLASVDLTDAYYSIRIREQDRKYFRFIFEGQKWQFTALNESVTIRTTTYDCCMRRTASSCMFTPSLKSVSPEHTRRRSVSTMVWRWRFSGISTFSCHCCCSLETQRTDHRLPEVLQYDSHESEAASKLS</sequence>
<name>A0ABY7EDJ7_MYAAR</name>
<dbReference type="PANTHER" id="PTHR33050:SF7">
    <property type="entry name" value="RIBONUCLEASE H"/>
    <property type="match status" value="1"/>
</dbReference>
<dbReference type="InterPro" id="IPR043128">
    <property type="entry name" value="Rev_trsase/Diguanyl_cyclase"/>
</dbReference>
<feature type="non-terminal residue" evidence="1">
    <location>
        <position position="1"/>
    </location>
</feature>
<dbReference type="Gene3D" id="3.10.10.10">
    <property type="entry name" value="HIV Type 1 Reverse Transcriptase, subunit A, domain 1"/>
    <property type="match status" value="1"/>
</dbReference>
<evidence type="ECO:0000313" key="2">
    <source>
        <dbReference type="Proteomes" id="UP001164746"/>
    </source>
</evidence>